<organism evidence="11 12">
    <name type="scientific">Paraflavitalea soli</name>
    <dbReference type="NCBI Taxonomy" id="2315862"/>
    <lineage>
        <taxon>Bacteria</taxon>
        <taxon>Pseudomonadati</taxon>
        <taxon>Bacteroidota</taxon>
        <taxon>Chitinophagia</taxon>
        <taxon>Chitinophagales</taxon>
        <taxon>Chitinophagaceae</taxon>
        <taxon>Paraflavitalea</taxon>
    </lineage>
</organism>
<evidence type="ECO:0000256" key="3">
    <source>
        <dbReference type="ARBA" id="ARBA00022692"/>
    </source>
</evidence>
<evidence type="ECO:0000256" key="2">
    <source>
        <dbReference type="ARBA" id="ARBA00022475"/>
    </source>
</evidence>
<sequence>MKKVININFQGRVIPIEETAFELLKQYIESLRRYFANEEGRDEIINDIESRIAELFSERIKKGSICITDDDVNAVIASMGRPEDFEAEATSGGTDTNGGSGAQQQSSSQSQSYAGSSSSQSYGSYNRGKRGRLYRNADDKIVGGVASGLANYFGIDPVIMRILFVVLFAPLFWVYILLWVIIPSQSVETSITKRLYRSADDKVISGVAGGLAAYLNVGTWVPRLIFALPLIIGLVSGIFNNMWWSHDWDFWWGPKVITGSLGSTLFFAYIILWITVPIAVTSSEKLEMRGEKVDLNSIRDTVKEDLEGFKTKAEKWGKEVRESAQQWGERAKEFGQTAGSRAKTFSTEAAPIARSAGSGIGHVIGVLFKAFFLVIAAIVVVALFGVFVGIIFGGFTMFPVKDFVFDGFGQNLLAWATLILFLGVPLIALITWLIRRIMGVRSRNHYLGYVFGSLWFVGLICALVLGGIVARDFRTFAPVEESVNIIQPADGKMYIDVSNNFNRYYGGDWFGISWEDWPFYAINQDTLMLNTVRVNIKKSKDANFHVSRVRFSRGMNPEAAKTLAERISFNVAQQDSVLVLPKGFAISRNEKFRNQQVLVIVEVPVGKRIQIDRKVEDYEWFSINYNRRRGWNFDNDWDNSYGWQSDREMIMTPDNGLQRVDKYDQFELKSGKFKLKIKDGDQEIHMEGEIKSDTGEEYRYRREKEGIDSAEKKKAPKKQRVEKVADSNTEAEGEDGSTTSSSVRKIADLSGPLATLTKLF</sequence>
<feature type="transmembrane region" description="Helical" evidence="7">
    <location>
        <begin position="224"/>
        <end position="244"/>
    </location>
</feature>
<dbReference type="InterPro" id="IPR007168">
    <property type="entry name" value="Phageshock_PspC_N"/>
</dbReference>
<evidence type="ECO:0000256" key="6">
    <source>
        <dbReference type="SAM" id="MobiDB-lite"/>
    </source>
</evidence>
<feature type="domain" description="Phage shock protein PspC N-terminal" evidence="8">
    <location>
        <begin position="193"/>
        <end position="277"/>
    </location>
</feature>
<evidence type="ECO:0000256" key="7">
    <source>
        <dbReference type="SAM" id="Phobius"/>
    </source>
</evidence>
<feature type="transmembrane region" description="Helical" evidence="7">
    <location>
        <begin position="202"/>
        <end position="217"/>
    </location>
</feature>
<keyword evidence="5 7" id="KW-0472">Membrane</keyword>
<feature type="transmembrane region" description="Helical" evidence="7">
    <location>
        <begin position="446"/>
        <end position="470"/>
    </location>
</feature>
<feature type="region of interest" description="Disordered" evidence="6">
    <location>
        <begin position="695"/>
        <end position="747"/>
    </location>
</feature>
<keyword evidence="2" id="KW-1003">Cell membrane</keyword>
<evidence type="ECO:0000259" key="8">
    <source>
        <dbReference type="Pfam" id="PF04024"/>
    </source>
</evidence>
<evidence type="ECO:0000259" key="10">
    <source>
        <dbReference type="Pfam" id="PF22744"/>
    </source>
</evidence>
<evidence type="ECO:0000313" key="12">
    <source>
        <dbReference type="Proteomes" id="UP000263900"/>
    </source>
</evidence>
<dbReference type="AlphaFoldDB" id="A0A3B7MQ18"/>
<dbReference type="PANTHER" id="PTHR33885:SF3">
    <property type="entry name" value="PHAGE SHOCK PROTEIN C"/>
    <property type="match status" value="1"/>
</dbReference>
<feature type="transmembrane region" description="Helical" evidence="7">
    <location>
        <begin position="162"/>
        <end position="182"/>
    </location>
</feature>
<name>A0A3B7MQ18_9BACT</name>
<keyword evidence="4 7" id="KW-1133">Transmembrane helix</keyword>
<dbReference type="InterPro" id="IPR054319">
    <property type="entry name" value="PspC-rel_ToastRack"/>
</dbReference>
<keyword evidence="3 7" id="KW-0812">Transmembrane</keyword>
<dbReference type="InterPro" id="IPR054321">
    <property type="entry name" value="PspC-rel_TM"/>
</dbReference>
<feature type="domain" description="PspC-related ToastRack" evidence="10">
    <location>
        <begin position="524"/>
        <end position="627"/>
    </location>
</feature>
<dbReference type="KEGG" id="pseg:D3H65_22635"/>
<dbReference type="OrthoDB" id="5772680at2"/>
<feature type="domain" description="Phage shock protein PspC N-terminal" evidence="8">
    <location>
        <begin position="132"/>
        <end position="184"/>
    </location>
</feature>
<dbReference type="Pfam" id="PF22571">
    <property type="entry name" value="LiaI-LiaF-TM_PspC"/>
    <property type="match status" value="1"/>
</dbReference>
<reference evidence="11 12" key="1">
    <citation type="submission" date="2018-09" db="EMBL/GenBank/DDBJ databases">
        <title>Genome sequencing of strain 6GH32-13.</title>
        <authorList>
            <person name="Weon H.-Y."/>
            <person name="Heo J."/>
            <person name="Kwon S.-W."/>
        </authorList>
    </citation>
    <scope>NUCLEOTIDE SEQUENCE [LARGE SCALE GENOMIC DNA]</scope>
    <source>
        <strain evidence="11 12">5GH32-13</strain>
    </source>
</reference>
<dbReference type="Proteomes" id="UP000263900">
    <property type="component" value="Chromosome"/>
</dbReference>
<proteinExistence type="predicted"/>
<protein>
    <submittedName>
        <fullName evidence="11">PspC domain-containing protein</fullName>
    </submittedName>
</protein>
<gene>
    <name evidence="11" type="ORF">D3H65_22635</name>
</gene>
<dbReference type="PANTHER" id="PTHR33885">
    <property type="entry name" value="PHAGE SHOCK PROTEIN C"/>
    <property type="match status" value="1"/>
</dbReference>
<evidence type="ECO:0000313" key="11">
    <source>
        <dbReference type="EMBL" id="AXY76624.1"/>
    </source>
</evidence>
<feature type="compositionally biased region" description="Basic and acidic residues" evidence="6">
    <location>
        <begin position="695"/>
        <end position="725"/>
    </location>
</feature>
<feature type="transmembrane region" description="Helical" evidence="7">
    <location>
        <begin position="412"/>
        <end position="434"/>
    </location>
</feature>
<dbReference type="EMBL" id="CP032157">
    <property type="protein sequence ID" value="AXY76624.1"/>
    <property type="molecule type" value="Genomic_DNA"/>
</dbReference>
<feature type="transmembrane region" description="Helical" evidence="7">
    <location>
        <begin position="370"/>
        <end position="392"/>
    </location>
</feature>
<feature type="transmembrane region" description="Helical" evidence="7">
    <location>
        <begin position="256"/>
        <end position="280"/>
    </location>
</feature>
<evidence type="ECO:0000256" key="1">
    <source>
        <dbReference type="ARBA" id="ARBA00004162"/>
    </source>
</evidence>
<accession>A0A3B7MQ18</accession>
<evidence type="ECO:0000256" key="4">
    <source>
        <dbReference type="ARBA" id="ARBA00022989"/>
    </source>
</evidence>
<evidence type="ECO:0000256" key="5">
    <source>
        <dbReference type="ARBA" id="ARBA00023136"/>
    </source>
</evidence>
<dbReference type="InterPro" id="IPR052027">
    <property type="entry name" value="PspC"/>
</dbReference>
<dbReference type="Pfam" id="PF22744">
    <property type="entry name" value="Toast-rack_PspC-Cterm"/>
    <property type="match status" value="1"/>
</dbReference>
<dbReference type="RefSeq" id="WP_119052501.1">
    <property type="nucleotide sequence ID" value="NZ_CP032157.1"/>
</dbReference>
<evidence type="ECO:0000259" key="9">
    <source>
        <dbReference type="Pfam" id="PF22571"/>
    </source>
</evidence>
<feature type="compositionally biased region" description="Low complexity" evidence="6">
    <location>
        <begin position="102"/>
        <end position="125"/>
    </location>
</feature>
<dbReference type="Pfam" id="PF04024">
    <property type="entry name" value="PspC"/>
    <property type="match status" value="2"/>
</dbReference>
<comment type="subcellular location">
    <subcellularLocation>
        <location evidence="1">Cell membrane</location>
        <topology evidence="1">Single-pass membrane protein</topology>
    </subcellularLocation>
</comment>
<dbReference type="GO" id="GO:0005886">
    <property type="term" value="C:plasma membrane"/>
    <property type="evidence" value="ECO:0007669"/>
    <property type="project" value="UniProtKB-SubCell"/>
</dbReference>
<keyword evidence="12" id="KW-1185">Reference proteome</keyword>
<feature type="domain" description="PspC-related transmembrane region" evidence="9">
    <location>
        <begin position="336"/>
        <end position="473"/>
    </location>
</feature>
<feature type="region of interest" description="Disordered" evidence="6">
    <location>
        <begin position="86"/>
        <end position="127"/>
    </location>
</feature>